<evidence type="ECO:0000313" key="2">
    <source>
        <dbReference type="EMBL" id="JAT35397.1"/>
    </source>
</evidence>
<dbReference type="GO" id="GO:0071897">
    <property type="term" value="P:DNA biosynthetic process"/>
    <property type="evidence" value="ECO:0007669"/>
    <property type="project" value="UniProtKB-ARBA"/>
</dbReference>
<evidence type="ECO:0000259" key="1">
    <source>
        <dbReference type="PROSITE" id="PS50878"/>
    </source>
</evidence>
<name>A0A1B6MHH6_9HEMI</name>
<reference evidence="2" key="1">
    <citation type="submission" date="2015-11" db="EMBL/GenBank/DDBJ databases">
        <title>De novo transcriptome assembly of four potential Pierce s Disease insect vectors from Arizona vineyards.</title>
        <authorList>
            <person name="Tassone E.E."/>
        </authorList>
    </citation>
    <scope>NUCLEOTIDE SEQUENCE</scope>
</reference>
<accession>A0A1B6MHH6</accession>
<organism evidence="2">
    <name type="scientific">Graphocephala atropunctata</name>
    <dbReference type="NCBI Taxonomy" id="36148"/>
    <lineage>
        <taxon>Eukaryota</taxon>
        <taxon>Metazoa</taxon>
        <taxon>Ecdysozoa</taxon>
        <taxon>Arthropoda</taxon>
        <taxon>Hexapoda</taxon>
        <taxon>Insecta</taxon>
        <taxon>Pterygota</taxon>
        <taxon>Neoptera</taxon>
        <taxon>Paraneoptera</taxon>
        <taxon>Hemiptera</taxon>
        <taxon>Auchenorrhyncha</taxon>
        <taxon>Membracoidea</taxon>
        <taxon>Cicadellidae</taxon>
        <taxon>Cicadellinae</taxon>
        <taxon>Cicadellini</taxon>
        <taxon>Graphocephala</taxon>
    </lineage>
</organism>
<dbReference type="AlphaFoldDB" id="A0A1B6MHH6"/>
<proteinExistence type="predicted"/>
<dbReference type="PANTHER" id="PTHR33332">
    <property type="entry name" value="REVERSE TRANSCRIPTASE DOMAIN-CONTAINING PROTEIN"/>
    <property type="match status" value="1"/>
</dbReference>
<gene>
    <name evidence="2" type="ORF">g.43640</name>
</gene>
<dbReference type="InterPro" id="IPR043502">
    <property type="entry name" value="DNA/RNA_pol_sf"/>
</dbReference>
<sequence>MCFQTCLGDAGRCSSLIMLDYSQAFDSISHSLLLANLRHFVFHENAIVWFRSYLENRLQVTKVDTDISPPLEKLRGVPQGSCLGPILFTLYTADLSSCVSHCKAHAYADDCQLHFSYEFDSIDQVFAGVNSDLERLDDWSQKHGLKLNAEKCMVLHIASPTICQKILLGDTHIKLGDKELTVKDTVKTLGVVLDRGLTFSDHITHVSQLALGRLRGLYRYRSILPEFAKLQLVQSLVLSVLYYCFPAFGNSITGEEMSRVQRLQNTAVRFVYNIRRQEHISAYREAAGLLPTDAVCRMLTCNLIHRVLIQQEPQYLAKKLVVRGEVALRSTRQDALLHFPKVRLEMERKGFSYIGPTLYNDLKGTGLMYLILSIGITHYFPMPAASS</sequence>
<dbReference type="Pfam" id="PF00078">
    <property type="entry name" value="RVT_1"/>
    <property type="match status" value="1"/>
</dbReference>
<protein>
    <recommendedName>
        <fullName evidence="1">Reverse transcriptase domain-containing protein</fullName>
    </recommendedName>
</protein>
<dbReference type="EMBL" id="GEBQ01004580">
    <property type="protein sequence ID" value="JAT35397.1"/>
    <property type="molecule type" value="Transcribed_RNA"/>
</dbReference>
<dbReference type="InterPro" id="IPR000477">
    <property type="entry name" value="RT_dom"/>
</dbReference>
<feature type="domain" description="Reverse transcriptase" evidence="1">
    <location>
        <begin position="1"/>
        <end position="193"/>
    </location>
</feature>
<dbReference type="SUPFAM" id="SSF56672">
    <property type="entry name" value="DNA/RNA polymerases"/>
    <property type="match status" value="1"/>
</dbReference>
<dbReference type="PROSITE" id="PS50878">
    <property type="entry name" value="RT_POL"/>
    <property type="match status" value="1"/>
</dbReference>